<comment type="caution">
    <text evidence="2">The sequence shown here is derived from an EMBL/GenBank/DDBJ whole genome shotgun (WGS) entry which is preliminary data.</text>
</comment>
<keyword evidence="3" id="KW-1185">Reference proteome</keyword>
<reference evidence="2 3" key="1">
    <citation type="journal article" date="2018" name="Nat. Genet.">
        <title>The Rosa genome provides new insights in the design of modern roses.</title>
        <authorList>
            <person name="Bendahmane M."/>
        </authorList>
    </citation>
    <scope>NUCLEOTIDE SEQUENCE [LARGE SCALE GENOMIC DNA]</scope>
    <source>
        <strain evidence="3">cv. Old Blush</strain>
    </source>
</reference>
<organism evidence="2 3">
    <name type="scientific">Rosa chinensis</name>
    <name type="common">China rose</name>
    <dbReference type="NCBI Taxonomy" id="74649"/>
    <lineage>
        <taxon>Eukaryota</taxon>
        <taxon>Viridiplantae</taxon>
        <taxon>Streptophyta</taxon>
        <taxon>Embryophyta</taxon>
        <taxon>Tracheophyta</taxon>
        <taxon>Spermatophyta</taxon>
        <taxon>Magnoliopsida</taxon>
        <taxon>eudicotyledons</taxon>
        <taxon>Gunneridae</taxon>
        <taxon>Pentapetalae</taxon>
        <taxon>rosids</taxon>
        <taxon>fabids</taxon>
        <taxon>Rosales</taxon>
        <taxon>Rosaceae</taxon>
        <taxon>Rosoideae</taxon>
        <taxon>Rosoideae incertae sedis</taxon>
        <taxon>Rosa</taxon>
    </lineage>
</organism>
<dbReference type="Proteomes" id="UP000238479">
    <property type="component" value="Chromosome 4"/>
</dbReference>
<proteinExistence type="predicted"/>
<sequence length="113" mass="12838">MLKLKIKPSYNYFVATPRAVSHLKLDCLLEGEQVEVEGYGIVLINTDEAGTLIVTNFRLLFLSEGTRNVIPLGTIPLATIEKFKKMHVGRKVRDKWIYWWNLNLGSSSVLVMS</sequence>
<evidence type="ECO:0000313" key="2">
    <source>
        <dbReference type="EMBL" id="PRQ40174.1"/>
    </source>
</evidence>
<keyword evidence="2" id="KW-0378">Hydrolase</keyword>
<dbReference type="InterPro" id="IPR011993">
    <property type="entry name" value="PH-like_dom_sf"/>
</dbReference>
<dbReference type="STRING" id="74649.A0A2P6R154"/>
<name>A0A2P6R154_ROSCH</name>
<gene>
    <name evidence="2" type="ORF">RchiOBHm_Chr4g0433221</name>
</gene>
<dbReference type="GO" id="GO:0016787">
    <property type="term" value="F:hydrolase activity"/>
    <property type="evidence" value="ECO:0007669"/>
    <property type="project" value="UniProtKB-KW"/>
</dbReference>
<protein>
    <submittedName>
        <fullName evidence="2">Putative phosphoric monoester hydrolase</fullName>
        <ecNumber evidence="2">3.1.3.-</ecNumber>
    </submittedName>
</protein>
<dbReference type="SUPFAM" id="SSF50729">
    <property type="entry name" value="PH domain-like"/>
    <property type="match status" value="1"/>
</dbReference>
<dbReference type="Gene3D" id="2.30.29.30">
    <property type="entry name" value="Pleckstrin-homology domain (PH domain)/Phosphotyrosine-binding domain (PTB)"/>
    <property type="match status" value="1"/>
</dbReference>
<dbReference type="SMART" id="SM00568">
    <property type="entry name" value="GRAM"/>
    <property type="match status" value="1"/>
</dbReference>
<feature type="domain" description="GRAM" evidence="1">
    <location>
        <begin position="21"/>
        <end position="87"/>
    </location>
</feature>
<dbReference type="EC" id="3.1.3.-" evidence="2"/>
<accession>A0A2P6R154</accession>
<evidence type="ECO:0000259" key="1">
    <source>
        <dbReference type="SMART" id="SM00568"/>
    </source>
</evidence>
<dbReference type="AlphaFoldDB" id="A0A2P6R154"/>
<dbReference type="InterPro" id="IPR004182">
    <property type="entry name" value="GRAM"/>
</dbReference>
<evidence type="ECO:0000313" key="3">
    <source>
        <dbReference type="Proteomes" id="UP000238479"/>
    </source>
</evidence>
<dbReference type="EMBL" id="PDCK01000042">
    <property type="protein sequence ID" value="PRQ40174.1"/>
    <property type="molecule type" value="Genomic_DNA"/>
</dbReference>
<dbReference type="Gramene" id="PRQ40174">
    <property type="protein sequence ID" value="PRQ40174"/>
    <property type="gene ID" value="RchiOBHm_Chr4g0433221"/>
</dbReference>